<accession>A0AAQ3RNR8</accession>
<dbReference type="AlphaFoldDB" id="A0AAQ3RNR8"/>
<organism evidence="1 2">
    <name type="scientific">Vigna mungo</name>
    <name type="common">Black gram</name>
    <name type="synonym">Phaseolus mungo</name>
    <dbReference type="NCBI Taxonomy" id="3915"/>
    <lineage>
        <taxon>Eukaryota</taxon>
        <taxon>Viridiplantae</taxon>
        <taxon>Streptophyta</taxon>
        <taxon>Embryophyta</taxon>
        <taxon>Tracheophyta</taxon>
        <taxon>Spermatophyta</taxon>
        <taxon>Magnoliopsida</taxon>
        <taxon>eudicotyledons</taxon>
        <taxon>Gunneridae</taxon>
        <taxon>Pentapetalae</taxon>
        <taxon>rosids</taxon>
        <taxon>fabids</taxon>
        <taxon>Fabales</taxon>
        <taxon>Fabaceae</taxon>
        <taxon>Papilionoideae</taxon>
        <taxon>50 kb inversion clade</taxon>
        <taxon>NPAAA clade</taxon>
        <taxon>indigoferoid/millettioid clade</taxon>
        <taxon>Phaseoleae</taxon>
        <taxon>Vigna</taxon>
    </lineage>
</organism>
<dbReference type="Proteomes" id="UP001374535">
    <property type="component" value="Chromosome 9"/>
</dbReference>
<proteinExistence type="predicted"/>
<evidence type="ECO:0000313" key="2">
    <source>
        <dbReference type="Proteomes" id="UP001374535"/>
    </source>
</evidence>
<name>A0AAQ3RNR8_VIGMU</name>
<evidence type="ECO:0000313" key="1">
    <source>
        <dbReference type="EMBL" id="WVY99178.1"/>
    </source>
</evidence>
<keyword evidence="2" id="KW-1185">Reference proteome</keyword>
<dbReference type="EMBL" id="CP144692">
    <property type="protein sequence ID" value="WVY99178.1"/>
    <property type="molecule type" value="Genomic_DNA"/>
</dbReference>
<sequence>MLFLCSHSVGLQGWRPSSNVCKAPNSKVRNVGFHVVSKKYVTWLQVSMYIFFGAKFMQIDQSSCGSFHDLQSIGPRKWCKCEKSSLPWRYKIGTRQTNEQKLSVRLGQKDQ</sequence>
<gene>
    <name evidence="1" type="ORF">V8G54_031329</name>
</gene>
<protein>
    <submittedName>
        <fullName evidence="1">Uncharacterized protein</fullName>
    </submittedName>
</protein>
<reference evidence="1 2" key="1">
    <citation type="journal article" date="2023" name="Life. Sci Alliance">
        <title>Evolutionary insights into 3D genome organization and epigenetic landscape of Vigna mungo.</title>
        <authorList>
            <person name="Junaid A."/>
            <person name="Singh B."/>
            <person name="Bhatia S."/>
        </authorList>
    </citation>
    <scope>NUCLEOTIDE SEQUENCE [LARGE SCALE GENOMIC DNA]</scope>
    <source>
        <strain evidence="1">Urdbean</strain>
    </source>
</reference>